<reference evidence="1 2" key="1">
    <citation type="submission" date="2019-03" db="EMBL/GenBank/DDBJ databases">
        <title>Single cell metagenomics reveals metabolic interactions within the superorganism composed of flagellate Streblomastix strix and complex community of Bacteroidetes bacteria on its surface.</title>
        <authorList>
            <person name="Treitli S.C."/>
            <person name="Kolisko M."/>
            <person name="Husnik F."/>
            <person name="Keeling P."/>
            <person name="Hampl V."/>
        </authorList>
    </citation>
    <scope>NUCLEOTIDE SEQUENCE [LARGE SCALE GENOMIC DNA]</scope>
    <source>
        <strain evidence="1">ST1C</strain>
    </source>
</reference>
<accession>A0A5J4T5R1</accession>
<sequence>LISLQQLGVSVPCAESVAELVNLGELSTDEEELEEEQLPL</sequence>
<dbReference type="EMBL" id="SNRW01037640">
    <property type="protein sequence ID" value="KAA6353679.1"/>
    <property type="molecule type" value="Genomic_DNA"/>
</dbReference>
<dbReference type="Proteomes" id="UP000324800">
    <property type="component" value="Unassembled WGS sequence"/>
</dbReference>
<dbReference type="AlphaFoldDB" id="A0A5J4T5R1"/>
<evidence type="ECO:0000313" key="2">
    <source>
        <dbReference type="Proteomes" id="UP000324800"/>
    </source>
</evidence>
<protein>
    <submittedName>
        <fullName evidence="1">Uncharacterized protein</fullName>
    </submittedName>
</protein>
<evidence type="ECO:0000313" key="1">
    <source>
        <dbReference type="EMBL" id="KAA6353679.1"/>
    </source>
</evidence>
<comment type="caution">
    <text evidence="1">The sequence shown here is derived from an EMBL/GenBank/DDBJ whole genome shotgun (WGS) entry which is preliminary data.</text>
</comment>
<proteinExistence type="predicted"/>
<organism evidence="1 2">
    <name type="scientific">Streblomastix strix</name>
    <dbReference type="NCBI Taxonomy" id="222440"/>
    <lineage>
        <taxon>Eukaryota</taxon>
        <taxon>Metamonada</taxon>
        <taxon>Preaxostyla</taxon>
        <taxon>Oxymonadida</taxon>
        <taxon>Streblomastigidae</taxon>
        <taxon>Streblomastix</taxon>
    </lineage>
</organism>
<gene>
    <name evidence="1" type="ORF">EZS28_050794</name>
</gene>
<feature type="non-terminal residue" evidence="1">
    <location>
        <position position="1"/>
    </location>
</feature>
<name>A0A5J4T5R1_9EUKA</name>